<organism evidence="1 2">
    <name type="scientific">Brevibacillus gelatini</name>
    <dbReference type="NCBI Taxonomy" id="1655277"/>
    <lineage>
        <taxon>Bacteria</taxon>
        <taxon>Bacillati</taxon>
        <taxon>Bacillota</taxon>
        <taxon>Bacilli</taxon>
        <taxon>Bacillales</taxon>
        <taxon>Paenibacillaceae</taxon>
        <taxon>Brevibacillus</taxon>
    </lineage>
</organism>
<evidence type="ECO:0000313" key="1">
    <source>
        <dbReference type="EMBL" id="RNB55050.1"/>
    </source>
</evidence>
<comment type="caution">
    <text evidence="1">The sequence shown here is derived from an EMBL/GenBank/DDBJ whole genome shotgun (WGS) entry which is preliminary data.</text>
</comment>
<proteinExistence type="predicted"/>
<accession>A0A3M8AV84</accession>
<gene>
    <name evidence="1" type="ORF">EDM57_15560</name>
</gene>
<sequence>MPRYYEYFTMEGAPGAGGTTWGPRLLTIKTKLDNIRTETILRPLSTTTETGINGGFFAADDGYDEPPTQGRSICYNKYDDGDEVTYSGRTLPEIYEYNGTSSNQKSRKTAVIYEDSNGNTKAAYMYARNLDDVLDRYDNVTNVIGGTSFNSADWSTTAYYGPAPRTVFAWKGSYAYLIVVPDAISVPWLKESLEYVGLDPTNAIVLDGSGSSCIQVHDDDNGLDEDFSFYGEDRHLFNIIRVNKDY</sequence>
<name>A0A3M8AV84_9BACL</name>
<keyword evidence="2" id="KW-1185">Reference proteome</keyword>
<dbReference type="EMBL" id="RHHS01000037">
    <property type="protein sequence ID" value="RNB55050.1"/>
    <property type="molecule type" value="Genomic_DNA"/>
</dbReference>
<dbReference type="RefSeq" id="WP_122905610.1">
    <property type="nucleotide sequence ID" value="NZ_RHHS01000037.1"/>
</dbReference>
<dbReference type="AlphaFoldDB" id="A0A3M8AV84"/>
<protein>
    <recommendedName>
        <fullName evidence="3">Phosphodiester glycosidase domain-containing protein</fullName>
    </recommendedName>
</protein>
<evidence type="ECO:0000313" key="2">
    <source>
        <dbReference type="Proteomes" id="UP000268829"/>
    </source>
</evidence>
<dbReference type="Proteomes" id="UP000268829">
    <property type="component" value="Unassembled WGS sequence"/>
</dbReference>
<reference evidence="1 2" key="1">
    <citation type="submission" date="2018-10" db="EMBL/GenBank/DDBJ databases">
        <title>Phylogenomics of Brevibacillus.</title>
        <authorList>
            <person name="Dunlap C."/>
        </authorList>
    </citation>
    <scope>NUCLEOTIDE SEQUENCE [LARGE SCALE GENOMIC DNA]</scope>
    <source>
        <strain evidence="1 2">DSM 100115</strain>
    </source>
</reference>
<evidence type="ECO:0008006" key="3">
    <source>
        <dbReference type="Google" id="ProtNLM"/>
    </source>
</evidence>
<dbReference type="OrthoDB" id="2912200at2"/>